<feature type="chain" id="PRO_5045350856" description="M23ase beta-sheet core domain-containing protein" evidence="1">
    <location>
        <begin position="19"/>
        <end position="1199"/>
    </location>
</feature>
<dbReference type="Gene3D" id="2.70.70.10">
    <property type="entry name" value="Glucose Permease (Domain IIA)"/>
    <property type="match status" value="1"/>
</dbReference>
<accession>A0ABN3D9A1</accession>
<dbReference type="EMBL" id="BAAAQY010000001">
    <property type="protein sequence ID" value="GAA2224735.1"/>
    <property type="molecule type" value="Genomic_DNA"/>
</dbReference>
<evidence type="ECO:0000313" key="3">
    <source>
        <dbReference type="EMBL" id="GAA2224735.1"/>
    </source>
</evidence>
<dbReference type="InterPro" id="IPR016047">
    <property type="entry name" value="M23ase_b-sheet_dom"/>
</dbReference>
<evidence type="ECO:0000256" key="1">
    <source>
        <dbReference type="SAM" id="SignalP"/>
    </source>
</evidence>
<keyword evidence="4" id="KW-1185">Reference proteome</keyword>
<sequence>MALLVFLGVQSFPQSASAAEGNIRSPFESGGPVYIYQGYSSGTHTGTSQFGLDLTTGASSTSTAGRTVVAPQDGVVAYWQASYGNLCVNVSGGRSYTLTHINASVTSGSISAGQAIGSVGSAGSYNNNGVAHLHFEYWSAPGCYNHGSPLPFDSAHGLRICGAPDLPPSGPISNGVWGRTSFTADGCGPVGSAAPFGAFDAVDSASGGVFVRGWAIDPDTNDPIDVHVYVNGVMRAAARADQSRPDVDAVHHRGEFHGYSVYLDSGAGAGNITVYAINAGGGVNPELGTKPSPPSANPIGNLDSVAGVDGKVRLRGWTLDQDTTDPIAIHIYRNDALLTQAIADIPRSDVDAAFGRGPNHGFDVVVDQSDSSDVYKVYAINFGTGIHPQFGVSAAPVNLVSAPTISGTPRIGSVLKVSKGSWARDTLTYTYQWFRNGTPIPGAIGSSYSVVTADAKARLSAVVTVNRDGYASATATTAQTSAVTVLSFTTAPTPTISGTGTVGSTVKANAGTWTPSPTTITYQWKRNGTPISGATAATYKLVTADAGTSITVTTTAKKSGYTTASKTSAAKAVATIAFAVAPVPTISGTPAVGSTLTAAPGSWSPAAKITYQWKRAGASIPGATAATYKLVAADAGKSITVTTTATAIGRTSTSKTSATKAIQSLFSQAPTPTISGSATVGSTLTVKRGTWSPAADTYSYRWARNGTAISGATSSTYKLVEADAGAKLTVSVKATKSGYTSSTKTSAATTIASIAFTKAPLPTINGSVVVGETVSAQLGTWSPTPSTLKYQWKRNGVSISGAVNSRYTLAPADAGTSLTVVVTASSVGRITTSKTSGVTAVPAFFKVTPTPTISGQGTVGSTLTAAPGTWSPSPSTISYQWKRNGTAIPSATTSKYTLVEPDAGTTVTVTVTVKRSGYATTSKTSTAKKVATLTFTTAPTPTVSGSAIVGSTLTAKPGTWSPTPSKLTYQWVRGAEVIAGATASTYKLTEADAAQSISVTVTASRAGYASTARTSGPKTISPQQFTSAPIPIVNGDASFGSTLSADAGVWSPTPDTLAYQWSADGAPIGGATSPSYTVTLSEVGKRLTVTVNGSRAGFIAQAQTSAPTASVPALPTGTPAVQTQRMSAPNLTSTQAGWYGAGTPLTLVCHVYGQSVRGYFSPYIGNGGWDSLWYRVSDGYYVADVDLETGTRDPVGRPC</sequence>
<dbReference type="CDD" id="cd12797">
    <property type="entry name" value="M23_peptidase"/>
    <property type="match status" value="1"/>
</dbReference>
<dbReference type="InterPro" id="IPR011055">
    <property type="entry name" value="Dup_hybrid_motif"/>
</dbReference>
<reference evidence="3 4" key="1">
    <citation type="journal article" date="2019" name="Int. J. Syst. Evol. Microbiol.">
        <title>The Global Catalogue of Microorganisms (GCM) 10K type strain sequencing project: providing services to taxonomists for standard genome sequencing and annotation.</title>
        <authorList>
            <consortium name="The Broad Institute Genomics Platform"/>
            <consortium name="The Broad Institute Genome Sequencing Center for Infectious Disease"/>
            <person name="Wu L."/>
            <person name="Ma J."/>
        </authorList>
    </citation>
    <scope>NUCLEOTIDE SEQUENCE [LARGE SCALE GENOMIC DNA]</scope>
    <source>
        <strain evidence="3 4">JCM 16117</strain>
    </source>
</reference>
<feature type="signal peptide" evidence="1">
    <location>
        <begin position="1"/>
        <end position="18"/>
    </location>
</feature>
<dbReference type="Gene3D" id="2.60.40.2700">
    <property type="match status" value="8"/>
</dbReference>
<dbReference type="SUPFAM" id="SSF51261">
    <property type="entry name" value="Duplicated hybrid motif"/>
    <property type="match status" value="1"/>
</dbReference>
<gene>
    <name evidence="3" type="ORF">GCM10009851_05280</name>
</gene>
<evidence type="ECO:0000313" key="4">
    <source>
        <dbReference type="Proteomes" id="UP001500929"/>
    </source>
</evidence>
<feature type="domain" description="M23ase beta-sheet core" evidence="2">
    <location>
        <begin position="57"/>
        <end position="138"/>
    </location>
</feature>
<keyword evidence="1" id="KW-0732">Signal</keyword>
<name>A0ABN3D9A1_9MICO</name>
<organism evidence="3 4">
    <name type="scientific">Herbiconiux moechotypicola</name>
    <dbReference type="NCBI Taxonomy" id="637393"/>
    <lineage>
        <taxon>Bacteria</taxon>
        <taxon>Bacillati</taxon>
        <taxon>Actinomycetota</taxon>
        <taxon>Actinomycetes</taxon>
        <taxon>Micrococcales</taxon>
        <taxon>Microbacteriaceae</taxon>
        <taxon>Herbiconiux</taxon>
    </lineage>
</organism>
<dbReference type="Pfam" id="PF01551">
    <property type="entry name" value="Peptidase_M23"/>
    <property type="match status" value="1"/>
</dbReference>
<evidence type="ECO:0000259" key="2">
    <source>
        <dbReference type="Pfam" id="PF01551"/>
    </source>
</evidence>
<dbReference type="Proteomes" id="UP001500929">
    <property type="component" value="Unassembled WGS sequence"/>
</dbReference>
<protein>
    <recommendedName>
        <fullName evidence="2">M23ase beta-sheet core domain-containing protein</fullName>
    </recommendedName>
</protein>
<proteinExistence type="predicted"/>
<comment type="caution">
    <text evidence="3">The sequence shown here is derived from an EMBL/GenBank/DDBJ whole genome shotgun (WGS) entry which is preliminary data.</text>
</comment>